<feature type="domain" description="Rhodopsin" evidence="8">
    <location>
        <begin position="26"/>
        <end position="263"/>
    </location>
</feature>
<keyword evidence="4 7" id="KW-0472">Membrane</keyword>
<dbReference type="PANTHER" id="PTHR33048:SF158">
    <property type="entry name" value="MEMBRANE PROTEIN PTH11-LIKE, PUTATIVE-RELATED"/>
    <property type="match status" value="1"/>
</dbReference>
<dbReference type="PANTHER" id="PTHR33048">
    <property type="entry name" value="PTH11-LIKE INTEGRAL MEMBRANE PROTEIN (AFU_ORTHOLOGUE AFUA_5G11245)"/>
    <property type="match status" value="1"/>
</dbReference>
<reference evidence="9 10" key="1">
    <citation type="submission" date="2019-09" db="EMBL/GenBank/DDBJ databases">
        <title>The hologenome of the rock-dwelling lichen Lasallia pustulata.</title>
        <authorList>
            <person name="Greshake Tzovaras B."/>
            <person name="Segers F."/>
            <person name="Bicker A."/>
            <person name="Dal Grande F."/>
            <person name="Otte J."/>
            <person name="Hankeln T."/>
            <person name="Schmitt I."/>
            <person name="Ebersberger I."/>
        </authorList>
    </citation>
    <scope>NUCLEOTIDE SEQUENCE [LARGE SCALE GENOMIC DNA]</scope>
    <source>
        <strain evidence="9">A1-1</strain>
    </source>
</reference>
<dbReference type="InterPro" id="IPR049326">
    <property type="entry name" value="Rhodopsin_dom_fungi"/>
</dbReference>
<name>A0A5M8PPP6_9LECA</name>
<sequence length="349" mass="38593">MGSSPVTTLIIVCSIFTSLMVLAVAIRVYTKACILRSLGNDDYTTLVAALSSLLLMSYEIFLIRHGFITHSWQISNTELSPRILQEFIGLAIVYGITTFFVKLSVLLLYLRIFGVNRTLRNLIYFIIVFLVLFYLAYVASYAAGEVMCADQRRPTASFCRTRSFSVVQSAINVAADFYVLCLPIAEVCKLHLKFRQKIGVIAIFMAGLLACVASVIRLAFIIRTRRDLDANSEVAQDSTYIAIEVNVGIICGCASTLPPFFRRYPLSLRHFGRGTRSAMPPRPRSGDGISLYPNRERSDNGNDVELKHQSIIRAGSPSSKITDAESGVVNAEDMVAAGGILKTVQYRIS</sequence>
<dbReference type="AlphaFoldDB" id="A0A5M8PPP6"/>
<dbReference type="GO" id="GO:0016020">
    <property type="term" value="C:membrane"/>
    <property type="evidence" value="ECO:0007669"/>
    <property type="project" value="UniProtKB-SubCell"/>
</dbReference>
<comment type="similarity">
    <text evidence="5">Belongs to the SAT4 family.</text>
</comment>
<keyword evidence="3 7" id="KW-1133">Transmembrane helix</keyword>
<keyword evidence="2 7" id="KW-0812">Transmembrane</keyword>
<organism evidence="9 10">
    <name type="scientific">Lasallia pustulata</name>
    <dbReference type="NCBI Taxonomy" id="136370"/>
    <lineage>
        <taxon>Eukaryota</taxon>
        <taxon>Fungi</taxon>
        <taxon>Dikarya</taxon>
        <taxon>Ascomycota</taxon>
        <taxon>Pezizomycotina</taxon>
        <taxon>Lecanoromycetes</taxon>
        <taxon>OSLEUM clade</taxon>
        <taxon>Umbilicariomycetidae</taxon>
        <taxon>Umbilicariales</taxon>
        <taxon>Umbilicariaceae</taxon>
        <taxon>Lasallia</taxon>
    </lineage>
</organism>
<evidence type="ECO:0000259" key="8">
    <source>
        <dbReference type="Pfam" id="PF20684"/>
    </source>
</evidence>
<evidence type="ECO:0000256" key="3">
    <source>
        <dbReference type="ARBA" id="ARBA00022989"/>
    </source>
</evidence>
<evidence type="ECO:0000256" key="2">
    <source>
        <dbReference type="ARBA" id="ARBA00022692"/>
    </source>
</evidence>
<evidence type="ECO:0000256" key="5">
    <source>
        <dbReference type="ARBA" id="ARBA00038359"/>
    </source>
</evidence>
<dbReference type="Proteomes" id="UP000324767">
    <property type="component" value="Unassembled WGS sequence"/>
</dbReference>
<feature type="transmembrane region" description="Helical" evidence="7">
    <location>
        <begin position="122"/>
        <end position="143"/>
    </location>
</feature>
<comment type="subcellular location">
    <subcellularLocation>
        <location evidence="1">Membrane</location>
        <topology evidence="1">Multi-pass membrane protein</topology>
    </subcellularLocation>
</comment>
<feature type="transmembrane region" description="Helical" evidence="7">
    <location>
        <begin position="46"/>
        <end position="67"/>
    </location>
</feature>
<feature type="transmembrane region" description="Helical" evidence="7">
    <location>
        <begin position="87"/>
        <end position="110"/>
    </location>
</feature>
<dbReference type="Pfam" id="PF20684">
    <property type="entry name" value="Fung_rhodopsin"/>
    <property type="match status" value="1"/>
</dbReference>
<evidence type="ECO:0000313" key="9">
    <source>
        <dbReference type="EMBL" id="KAA6410957.1"/>
    </source>
</evidence>
<dbReference type="EMBL" id="VXIT01000008">
    <property type="protein sequence ID" value="KAA6410957.1"/>
    <property type="molecule type" value="Genomic_DNA"/>
</dbReference>
<dbReference type="InterPro" id="IPR052337">
    <property type="entry name" value="SAT4-like"/>
</dbReference>
<evidence type="ECO:0000313" key="10">
    <source>
        <dbReference type="Proteomes" id="UP000324767"/>
    </source>
</evidence>
<feature type="transmembrane region" description="Helical" evidence="7">
    <location>
        <begin position="6"/>
        <end position="26"/>
    </location>
</feature>
<feature type="region of interest" description="Disordered" evidence="6">
    <location>
        <begin position="275"/>
        <end position="302"/>
    </location>
</feature>
<comment type="caution">
    <text evidence="9">The sequence shown here is derived from an EMBL/GenBank/DDBJ whole genome shotgun (WGS) entry which is preliminary data.</text>
</comment>
<evidence type="ECO:0000256" key="4">
    <source>
        <dbReference type="ARBA" id="ARBA00023136"/>
    </source>
</evidence>
<evidence type="ECO:0000256" key="1">
    <source>
        <dbReference type="ARBA" id="ARBA00004141"/>
    </source>
</evidence>
<accession>A0A5M8PPP6</accession>
<dbReference type="OrthoDB" id="444631at2759"/>
<proteinExistence type="inferred from homology"/>
<evidence type="ECO:0000256" key="7">
    <source>
        <dbReference type="SAM" id="Phobius"/>
    </source>
</evidence>
<gene>
    <name evidence="9" type="ORF">FRX48_05268</name>
</gene>
<feature type="transmembrane region" description="Helical" evidence="7">
    <location>
        <begin position="197"/>
        <end position="220"/>
    </location>
</feature>
<protein>
    <recommendedName>
        <fullName evidence="8">Rhodopsin domain-containing protein</fullName>
    </recommendedName>
</protein>
<evidence type="ECO:0000256" key="6">
    <source>
        <dbReference type="SAM" id="MobiDB-lite"/>
    </source>
</evidence>